<dbReference type="AlphaFoldDB" id="A0AA41HCW0"/>
<evidence type="ECO:0000313" key="4">
    <source>
        <dbReference type="Proteomes" id="UP001162889"/>
    </source>
</evidence>
<dbReference type="EMBL" id="JALJZU010000003">
    <property type="protein sequence ID" value="MCP2008284.1"/>
    <property type="molecule type" value="Genomic_DNA"/>
</dbReference>
<sequence>MNKQSIEYAKDRDLRLSQVAMQRAAQRAHVLAQTTGTAIVVSHDGIVELVAPNPQGTVTPK</sequence>
<protein>
    <submittedName>
        <fullName evidence="1">Uncharacterized protein</fullName>
    </submittedName>
</protein>
<organism evidence="1 3">
    <name type="scientific">Duganella violaceipulchra</name>
    <dbReference type="NCBI Taxonomy" id="2849652"/>
    <lineage>
        <taxon>Bacteria</taxon>
        <taxon>Pseudomonadati</taxon>
        <taxon>Pseudomonadota</taxon>
        <taxon>Betaproteobacteria</taxon>
        <taxon>Burkholderiales</taxon>
        <taxon>Oxalobacteraceae</taxon>
        <taxon>Telluria group</taxon>
        <taxon>Duganella</taxon>
    </lineage>
</organism>
<gene>
    <name evidence="1" type="ORF">KVP70_10965</name>
    <name evidence="2" type="ORF">L1274_001984</name>
</gene>
<reference evidence="2" key="2">
    <citation type="submission" date="2022-03" db="EMBL/GenBank/DDBJ databases">
        <title>Genome Encyclopedia of Bacteria and Archaea VI: Functional Genomics of Type Strains.</title>
        <authorList>
            <person name="Whitman W."/>
        </authorList>
    </citation>
    <scope>NUCLEOTIDE SEQUENCE</scope>
    <source>
        <strain evidence="2">HSC-15S17</strain>
    </source>
</reference>
<dbReference type="Proteomes" id="UP001162889">
    <property type="component" value="Unassembled WGS sequence"/>
</dbReference>
<dbReference type="EMBL" id="JAHTGR010000005">
    <property type="protein sequence ID" value="MBV6321458.1"/>
    <property type="molecule type" value="Genomic_DNA"/>
</dbReference>
<evidence type="ECO:0000313" key="2">
    <source>
        <dbReference type="EMBL" id="MCP2008284.1"/>
    </source>
</evidence>
<keyword evidence="4" id="KW-1185">Reference proteome</keyword>
<evidence type="ECO:0000313" key="1">
    <source>
        <dbReference type="EMBL" id="MBV6321458.1"/>
    </source>
</evidence>
<evidence type="ECO:0000313" key="3">
    <source>
        <dbReference type="Proteomes" id="UP001155901"/>
    </source>
</evidence>
<proteinExistence type="predicted"/>
<name>A0AA41HCW0_9BURK</name>
<reference evidence="1" key="1">
    <citation type="submission" date="2021-07" db="EMBL/GenBank/DDBJ databases">
        <title>Characterization of violacein-producing bacteria and related species.</title>
        <authorList>
            <person name="Wilson H.S."/>
            <person name="De Leon M.E."/>
        </authorList>
    </citation>
    <scope>NUCLEOTIDE SEQUENCE</scope>
    <source>
        <strain evidence="1">HSC-15S17</strain>
    </source>
</reference>
<accession>A0AA41HCW0</accession>
<dbReference type="RefSeq" id="WP_217942206.1">
    <property type="nucleotide sequence ID" value="NZ_JAHTGR010000005.1"/>
</dbReference>
<comment type="caution">
    <text evidence="1">The sequence shown here is derived from an EMBL/GenBank/DDBJ whole genome shotgun (WGS) entry which is preliminary data.</text>
</comment>
<dbReference type="Proteomes" id="UP001155901">
    <property type="component" value="Unassembled WGS sequence"/>
</dbReference>